<feature type="transmembrane region" description="Helical" evidence="5">
    <location>
        <begin position="97"/>
        <end position="115"/>
    </location>
</feature>
<evidence type="ECO:0000256" key="4">
    <source>
        <dbReference type="ARBA" id="ARBA00023136"/>
    </source>
</evidence>
<feature type="transmembrane region" description="Helical" evidence="5">
    <location>
        <begin position="343"/>
        <end position="360"/>
    </location>
</feature>
<feature type="domain" description="EamA" evidence="6">
    <location>
        <begin position="89"/>
        <end position="215"/>
    </location>
</feature>
<evidence type="ECO:0000259" key="6">
    <source>
        <dbReference type="Pfam" id="PF00892"/>
    </source>
</evidence>
<dbReference type="EMBL" id="KN824282">
    <property type="protein sequence ID" value="KIM31357.1"/>
    <property type="molecule type" value="Genomic_DNA"/>
</dbReference>
<feature type="transmembrane region" description="Helical" evidence="5">
    <location>
        <begin position="248"/>
        <end position="271"/>
    </location>
</feature>
<accession>A0A0C2XQX3</accession>
<reference evidence="7 8" key="1">
    <citation type="submission" date="2014-04" db="EMBL/GenBank/DDBJ databases">
        <authorList>
            <consortium name="DOE Joint Genome Institute"/>
            <person name="Kuo A."/>
            <person name="Zuccaro A."/>
            <person name="Kohler A."/>
            <person name="Nagy L.G."/>
            <person name="Floudas D."/>
            <person name="Copeland A."/>
            <person name="Barry K.W."/>
            <person name="Cichocki N."/>
            <person name="Veneault-Fourrey C."/>
            <person name="LaButti K."/>
            <person name="Lindquist E.A."/>
            <person name="Lipzen A."/>
            <person name="Lundell T."/>
            <person name="Morin E."/>
            <person name="Murat C."/>
            <person name="Sun H."/>
            <person name="Tunlid A."/>
            <person name="Henrissat B."/>
            <person name="Grigoriev I.V."/>
            <person name="Hibbett D.S."/>
            <person name="Martin F."/>
            <person name="Nordberg H.P."/>
            <person name="Cantor M.N."/>
            <person name="Hua S.X."/>
        </authorList>
    </citation>
    <scope>NUCLEOTIDE SEQUENCE [LARGE SCALE GENOMIC DNA]</scope>
    <source>
        <strain evidence="7 8">MAFF 305830</strain>
    </source>
</reference>
<dbReference type="InterPro" id="IPR037185">
    <property type="entry name" value="EmrE-like"/>
</dbReference>
<dbReference type="GO" id="GO:0016020">
    <property type="term" value="C:membrane"/>
    <property type="evidence" value="ECO:0007669"/>
    <property type="project" value="UniProtKB-SubCell"/>
</dbReference>
<dbReference type="Proteomes" id="UP000054097">
    <property type="component" value="Unassembled WGS sequence"/>
</dbReference>
<dbReference type="InterPro" id="IPR000620">
    <property type="entry name" value="EamA_dom"/>
</dbReference>
<dbReference type="STRING" id="933852.A0A0C2XQX3"/>
<keyword evidence="2 5" id="KW-0812">Transmembrane</keyword>
<evidence type="ECO:0000313" key="8">
    <source>
        <dbReference type="Proteomes" id="UP000054097"/>
    </source>
</evidence>
<dbReference type="PANTHER" id="PTHR22911:SF6">
    <property type="entry name" value="SOLUTE CARRIER FAMILY 35 MEMBER G1"/>
    <property type="match status" value="1"/>
</dbReference>
<dbReference type="PANTHER" id="PTHR22911">
    <property type="entry name" value="ACYL-MALONYL CONDENSING ENZYME-RELATED"/>
    <property type="match status" value="1"/>
</dbReference>
<proteinExistence type="predicted"/>
<comment type="subcellular location">
    <subcellularLocation>
        <location evidence="1">Membrane</location>
        <topology evidence="1">Multi-pass membrane protein</topology>
    </subcellularLocation>
</comment>
<gene>
    <name evidence="7" type="ORF">M408DRAFT_258013</name>
</gene>
<keyword evidence="3 5" id="KW-1133">Transmembrane helix</keyword>
<protein>
    <recommendedName>
        <fullName evidence="6">EamA domain-containing protein</fullName>
    </recommendedName>
</protein>
<dbReference type="HOGENOM" id="CLU_032828_4_1_1"/>
<keyword evidence="8" id="KW-1185">Reference proteome</keyword>
<feature type="transmembrane region" description="Helical" evidence="5">
    <location>
        <begin position="366"/>
        <end position="396"/>
    </location>
</feature>
<reference evidence="8" key="2">
    <citation type="submission" date="2015-01" db="EMBL/GenBank/DDBJ databases">
        <title>Evolutionary Origins and Diversification of the Mycorrhizal Mutualists.</title>
        <authorList>
            <consortium name="DOE Joint Genome Institute"/>
            <consortium name="Mycorrhizal Genomics Consortium"/>
            <person name="Kohler A."/>
            <person name="Kuo A."/>
            <person name="Nagy L.G."/>
            <person name="Floudas D."/>
            <person name="Copeland A."/>
            <person name="Barry K.W."/>
            <person name="Cichocki N."/>
            <person name="Veneault-Fourrey C."/>
            <person name="LaButti K."/>
            <person name="Lindquist E.A."/>
            <person name="Lipzen A."/>
            <person name="Lundell T."/>
            <person name="Morin E."/>
            <person name="Murat C."/>
            <person name="Riley R."/>
            <person name="Ohm R."/>
            <person name="Sun H."/>
            <person name="Tunlid A."/>
            <person name="Henrissat B."/>
            <person name="Grigoriev I.V."/>
            <person name="Hibbett D.S."/>
            <person name="Martin F."/>
        </authorList>
    </citation>
    <scope>NUCLEOTIDE SEQUENCE [LARGE SCALE GENOMIC DNA]</scope>
    <source>
        <strain evidence="8">MAFF 305830</strain>
    </source>
</reference>
<organism evidence="7 8">
    <name type="scientific">Serendipita vermifera MAFF 305830</name>
    <dbReference type="NCBI Taxonomy" id="933852"/>
    <lineage>
        <taxon>Eukaryota</taxon>
        <taxon>Fungi</taxon>
        <taxon>Dikarya</taxon>
        <taxon>Basidiomycota</taxon>
        <taxon>Agaricomycotina</taxon>
        <taxon>Agaricomycetes</taxon>
        <taxon>Sebacinales</taxon>
        <taxon>Serendipitaceae</taxon>
        <taxon>Serendipita</taxon>
    </lineage>
</organism>
<evidence type="ECO:0000256" key="2">
    <source>
        <dbReference type="ARBA" id="ARBA00022692"/>
    </source>
</evidence>
<evidence type="ECO:0000256" key="3">
    <source>
        <dbReference type="ARBA" id="ARBA00022989"/>
    </source>
</evidence>
<feature type="transmembrane region" description="Helical" evidence="5">
    <location>
        <begin position="309"/>
        <end position="331"/>
    </location>
</feature>
<dbReference type="OrthoDB" id="306876at2759"/>
<dbReference type="AlphaFoldDB" id="A0A0C2XQX3"/>
<feature type="transmembrane region" description="Helical" evidence="5">
    <location>
        <begin position="201"/>
        <end position="221"/>
    </location>
</feature>
<feature type="transmembrane region" description="Helical" evidence="5">
    <location>
        <begin position="173"/>
        <end position="192"/>
    </location>
</feature>
<keyword evidence="4 5" id="KW-0472">Membrane</keyword>
<evidence type="ECO:0000313" key="7">
    <source>
        <dbReference type="EMBL" id="KIM31357.1"/>
    </source>
</evidence>
<dbReference type="Pfam" id="PF00892">
    <property type="entry name" value="EamA"/>
    <property type="match status" value="1"/>
</dbReference>
<feature type="transmembrane region" description="Helical" evidence="5">
    <location>
        <begin position="283"/>
        <end position="303"/>
    </location>
</feature>
<evidence type="ECO:0000256" key="1">
    <source>
        <dbReference type="ARBA" id="ARBA00004141"/>
    </source>
</evidence>
<name>A0A0C2XQX3_SERVB</name>
<sequence>MSTRSQAIALTPSTAGFSSTFPEEASLTKNHSALSSRIISLYQGNIGLLYIIASQLSGTCMNVSVKLLNELDPPVPTFEVCTSGAILTKTSHLYQIIFIRMAITWLFAVSVMYYTRVPNPITGPPGVRILLAFRGFSGFFGTSYRRVACCLLTSETGLFGIYYSLVYLSLSDAIVITFLVPTTTAIAGYLLLNESLSRREIVAGALSFVGVVLIARPEFLFGDHSNNTMPTDGHEVPVGEKGTPTQRLVAVGVALLGVVGATGALTSIRAIGHRAHSLHSVSFFSMWSCFVSVTGMIILRVPIIMPQNFLFAVLMLGIGVFGFLTQVFLTMGLQRETASRGSLGLYVQILFAAIAERWIFHTTPSYLSLLGTIIIMACAIYVAVSIPYYWVILILISE</sequence>
<dbReference type="SUPFAM" id="SSF103481">
    <property type="entry name" value="Multidrug resistance efflux transporter EmrE"/>
    <property type="match status" value="2"/>
</dbReference>
<evidence type="ECO:0000256" key="5">
    <source>
        <dbReference type="SAM" id="Phobius"/>
    </source>
</evidence>